<dbReference type="GO" id="GO:0000271">
    <property type="term" value="P:polysaccharide biosynthetic process"/>
    <property type="evidence" value="ECO:0007669"/>
    <property type="project" value="TreeGrafter"/>
</dbReference>
<proteinExistence type="predicted"/>
<dbReference type="STRING" id="1121925.SAMN02746011_01837"/>
<dbReference type="Proteomes" id="UP000189941">
    <property type="component" value="Unassembled WGS sequence"/>
</dbReference>
<keyword evidence="2" id="KW-1185">Reference proteome</keyword>
<dbReference type="InterPro" id="IPR015421">
    <property type="entry name" value="PyrdxlP-dep_Trfase_major"/>
</dbReference>
<dbReference type="Gene3D" id="3.40.640.10">
    <property type="entry name" value="Type I PLP-dependent aspartate aminotransferase-like (Major domain)"/>
    <property type="match status" value="1"/>
</dbReference>
<dbReference type="Gene3D" id="3.90.1150.10">
    <property type="entry name" value="Aspartate Aminotransferase, domain 1"/>
    <property type="match status" value="1"/>
</dbReference>
<evidence type="ECO:0000313" key="1">
    <source>
        <dbReference type="EMBL" id="SJZ81827.1"/>
    </source>
</evidence>
<dbReference type="PANTHER" id="PTHR30244:SF34">
    <property type="entry name" value="DTDP-4-AMINO-4,6-DIDEOXYGALACTOSE TRANSAMINASE"/>
    <property type="match status" value="1"/>
</dbReference>
<dbReference type="InterPro" id="IPR000653">
    <property type="entry name" value="DegT/StrS_aminotransferase"/>
</dbReference>
<name>A0A1T4NRS5_9LACT</name>
<protein>
    <submittedName>
        <fullName evidence="1">Predicted pyridoxal phosphate-dependent enzyme apparently involved in regulation of cell wall biogenesis</fullName>
    </submittedName>
</protein>
<accession>A0A1T4NRS5</accession>
<gene>
    <name evidence="1" type="ORF">SAMN02746011_01837</name>
</gene>
<organism evidence="1 2">
    <name type="scientific">Globicatella sulfidifaciens DSM 15739</name>
    <dbReference type="NCBI Taxonomy" id="1121925"/>
    <lineage>
        <taxon>Bacteria</taxon>
        <taxon>Bacillati</taxon>
        <taxon>Bacillota</taxon>
        <taxon>Bacilli</taxon>
        <taxon>Lactobacillales</taxon>
        <taxon>Aerococcaceae</taxon>
        <taxon>Globicatella</taxon>
    </lineage>
</organism>
<evidence type="ECO:0000313" key="2">
    <source>
        <dbReference type="Proteomes" id="UP000189941"/>
    </source>
</evidence>
<dbReference type="Pfam" id="PF01041">
    <property type="entry name" value="DegT_DnrJ_EryC1"/>
    <property type="match status" value="1"/>
</dbReference>
<dbReference type="GO" id="GO:0030170">
    <property type="term" value="F:pyridoxal phosphate binding"/>
    <property type="evidence" value="ECO:0007669"/>
    <property type="project" value="TreeGrafter"/>
</dbReference>
<dbReference type="InterPro" id="IPR015422">
    <property type="entry name" value="PyrdxlP-dep_Trfase_small"/>
</dbReference>
<dbReference type="GO" id="GO:0008483">
    <property type="term" value="F:transaminase activity"/>
    <property type="evidence" value="ECO:0007669"/>
    <property type="project" value="TreeGrafter"/>
</dbReference>
<reference evidence="2" key="1">
    <citation type="submission" date="2017-02" db="EMBL/GenBank/DDBJ databases">
        <authorList>
            <person name="Varghese N."/>
            <person name="Submissions S."/>
        </authorList>
    </citation>
    <scope>NUCLEOTIDE SEQUENCE [LARGE SCALE GENOMIC DNA]</scope>
    <source>
        <strain evidence="2">DSM 15739</strain>
    </source>
</reference>
<dbReference type="PANTHER" id="PTHR30244">
    <property type="entry name" value="TRANSAMINASE"/>
    <property type="match status" value="1"/>
</dbReference>
<dbReference type="AlphaFoldDB" id="A0A1T4NRS5"/>
<dbReference type="InterPro" id="IPR015424">
    <property type="entry name" value="PyrdxlP-dep_Trfase"/>
</dbReference>
<dbReference type="EMBL" id="FUWO01000022">
    <property type="protein sequence ID" value="SJZ81827.1"/>
    <property type="molecule type" value="Genomic_DNA"/>
</dbReference>
<sequence length="186" mass="21104">MDPEALEEAFTKYKPKAVIVVHLYGLPAEIKKIRAICDKYNTPLIEDAAESLGSTVDGQWTGTFGDYGIFSFNGNKIIITSGGGMLVSNNKVGIDKARFWSTKSRETFRHYEHREVGYNYRLSNVLAAGIGRGQLKVLSDHVNKKWEIFKAYQEGLSEIKEISFITEKEGKHANYWLRAIIQNHKM</sequence>
<dbReference type="SUPFAM" id="SSF53383">
    <property type="entry name" value="PLP-dependent transferases"/>
    <property type="match status" value="1"/>
</dbReference>